<dbReference type="InterPro" id="IPR011009">
    <property type="entry name" value="Kinase-like_dom_sf"/>
</dbReference>
<sequence>MDFSTKTLARGCFGKVYKQKFGDTWAAVKKVPLDMITKEQLSRECLVYEKAHHNNVVKLLGKPWLEDGKWHIPLEFVFGEDLEMAIFNVQQSKIQLTPSVKVTIITGMCEGLNFLHSKDIVHQDLKPDNIM</sequence>
<feature type="non-terminal residue" evidence="2">
    <location>
        <position position="1"/>
    </location>
</feature>
<dbReference type="PROSITE" id="PS50011">
    <property type="entry name" value="PROTEIN_KINASE_DOM"/>
    <property type="match status" value="1"/>
</dbReference>
<dbReference type="GO" id="GO:0005524">
    <property type="term" value="F:ATP binding"/>
    <property type="evidence" value="ECO:0007669"/>
    <property type="project" value="InterPro"/>
</dbReference>
<dbReference type="EMBL" id="QNUK01000178">
    <property type="protein sequence ID" value="KAF5899093.1"/>
    <property type="molecule type" value="Genomic_DNA"/>
</dbReference>
<dbReference type="Pfam" id="PF00069">
    <property type="entry name" value="Pkinase"/>
    <property type="match status" value="1"/>
</dbReference>
<gene>
    <name evidence="2" type="ORF">DAT39_011191</name>
</gene>
<name>A0A8J4U1J6_CLAMG</name>
<dbReference type="Gene3D" id="1.10.510.10">
    <property type="entry name" value="Transferase(Phosphotransferase) domain 1"/>
    <property type="match status" value="1"/>
</dbReference>
<keyword evidence="2" id="KW-0808">Transferase</keyword>
<dbReference type="GO" id="GO:0004672">
    <property type="term" value="F:protein kinase activity"/>
    <property type="evidence" value="ECO:0007669"/>
    <property type="project" value="InterPro"/>
</dbReference>
<evidence type="ECO:0000313" key="2">
    <source>
        <dbReference type="EMBL" id="KAF5899093.1"/>
    </source>
</evidence>
<dbReference type="SUPFAM" id="SSF56112">
    <property type="entry name" value="Protein kinase-like (PK-like)"/>
    <property type="match status" value="1"/>
</dbReference>
<dbReference type="PANTHER" id="PTHR27006">
    <property type="entry name" value="PROMASTIGOTE SURFACE ANTIGEN PROTEIN PSA"/>
    <property type="match status" value="1"/>
</dbReference>
<accession>A0A8J4U1J6</accession>
<dbReference type="Proteomes" id="UP000727407">
    <property type="component" value="Unassembled WGS sequence"/>
</dbReference>
<organism evidence="2 3">
    <name type="scientific">Clarias magur</name>
    <name type="common">Asian catfish</name>
    <name type="synonym">Macropteronotus magur</name>
    <dbReference type="NCBI Taxonomy" id="1594786"/>
    <lineage>
        <taxon>Eukaryota</taxon>
        <taxon>Metazoa</taxon>
        <taxon>Chordata</taxon>
        <taxon>Craniata</taxon>
        <taxon>Vertebrata</taxon>
        <taxon>Euteleostomi</taxon>
        <taxon>Actinopterygii</taxon>
        <taxon>Neopterygii</taxon>
        <taxon>Teleostei</taxon>
        <taxon>Ostariophysi</taxon>
        <taxon>Siluriformes</taxon>
        <taxon>Clariidae</taxon>
        <taxon>Clarias</taxon>
    </lineage>
</organism>
<keyword evidence="2" id="KW-0418">Kinase</keyword>
<dbReference type="OrthoDB" id="4062651at2759"/>
<protein>
    <submittedName>
        <fullName evidence="2">Cyclin-dependent kinase 20-like</fullName>
    </submittedName>
</protein>
<evidence type="ECO:0000259" key="1">
    <source>
        <dbReference type="PROSITE" id="PS50011"/>
    </source>
</evidence>
<reference evidence="2" key="1">
    <citation type="submission" date="2020-07" db="EMBL/GenBank/DDBJ databases">
        <title>Clarias magur genome sequencing, assembly and annotation.</title>
        <authorList>
            <person name="Kushwaha B."/>
            <person name="Kumar R."/>
            <person name="Das P."/>
            <person name="Joshi C.G."/>
            <person name="Kumar D."/>
            <person name="Nagpure N.S."/>
            <person name="Pandey M."/>
            <person name="Agarwal S."/>
            <person name="Srivastava S."/>
            <person name="Singh M."/>
            <person name="Sahoo L."/>
            <person name="Jayasankar P."/>
            <person name="Meher P.K."/>
            <person name="Koringa P.G."/>
            <person name="Iquebal M.A."/>
            <person name="Das S.P."/>
            <person name="Bit A."/>
            <person name="Patnaik S."/>
            <person name="Patel N."/>
            <person name="Shah T.M."/>
            <person name="Hinsu A."/>
            <person name="Jena J.K."/>
        </authorList>
    </citation>
    <scope>NUCLEOTIDE SEQUENCE</scope>
    <source>
        <strain evidence="2">CIFAMagur01</strain>
        <tissue evidence="2">Testis</tissue>
    </source>
</reference>
<evidence type="ECO:0000313" key="3">
    <source>
        <dbReference type="Proteomes" id="UP000727407"/>
    </source>
</evidence>
<dbReference type="InterPro" id="IPR000719">
    <property type="entry name" value="Prot_kinase_dom"/>
</dbReference>
<dbReference type="PANTHER" id="PTHR27006:SF606">
    <property type="entry name" value="INTERLEUKIN-1 RECEPTOR-ASSOCIATED KINASE 4"/>
    <property type="match status" value="1"/>
</dbReference>
<dbReference type="AlphaFoldDB" id="A0A8J4U1J6"/>
<proteinExistence type="predicted"/>
<keyword evidence="3" id="KW-1185">Reference proteome</keyword>
<feature type="domain" description="Protein kinase" evidence="1">
    <location>
        <begin position="2"/>
        <end position="131"/>
    </location>
</feature>
<comment type="caution">
    <text evidence="2">The sequence shown here is derived from an EMBL/GenBank/DDBJ whole genome shotgun (WGS) entry which is preliminary data.</text>
</comment>